<proteinExistence type="predicted"/>
<evidence type="ECO:0000313" key="2">
    <source>
        <dbReference type="EMBL" id="MDY3561828.1"/>
    </source>
</evidence>
<feature type="chain" id="PRO_5046944687" description="DUF1223 domain-containing protein" evidence="1">
    <location>
        <begin position="20"/>
        <end position="601"/>
    </location>
</feature>
<dbReference type="Gene3D" id="2.60.40.10">
    <property type="entry name" value="Immunoglobulins"/>
    <property type="match status" value="1"/>
</dbReference>
<evidence type="ECO:0000256" key="1">
    <source>
        <dbReference type="SAM" id="SignalP"/>
    </source>
</evidence>
<accession>A0ABU5F2L7</accession>
<dbReference type="InterPro" id="IPR036249">
    <property type="entry name" value="Thioredoxin-like_sf"/>
</dbReference>
<reference evidence="3" key="1">
    <citation type="journal article" date="2023" name="Mar. Drugs">
        <title>Gemmata algarum, a Novel Planctomycete Isolated from an Algal Mat, Displays Antimicrobial Activity.</title>
        <authorList>
            <person name="Kumar G."/>
            <person name="Kallscheuer N."/>
            <person name="Kashif M."/>
            <person name="Ahamad S."/>
            <person name="Jagadeeshwari U."/>
            <person name="Pannikurungottu S."/>
            <person name="Haufschild T."/>
            <person name="Kabuu M."/>
            <person name="Sasikala C."/>
            <person name="Jogler C."/>
            <person name="Ramana C."/>
        </authorList>
    </citation>
    <scope>NUCLEOTIDE SEQUENCE [LARGE SCALE GENOMIC DNA]</scope>
    <source>
        <strain evidence="3">JC673</strain>
    </source>
</reference>
<organism evidence="2 3">
    <name type="scientific">Gemmata algarum</name>
    <dbReference type="NCBI Taxonomy" id="2975278"/>
    <lineage>
        <taxon>Bacteria</taxon>
        <taxon>Pseudomonadati</taxon>
        <taxon>Planctomycetota</taxon>
        <taxon>Planctomycetia</taxon>
        <taxon>Gemmatales</taxon>
        <taxon>Gemmataceae</taxon>
        <taxon>Gemmata</taxon>
    </lineage>
</organism>
<dbReference type="Proteomes" id="UP001272242">
    <property type="component" value="Unassembled WGS sequence"/>
</dbReference>
<name>A0ABU5F2L7_9BACT</name>
<dbReference type="EMBL" id="JAXBLV010000200">
    <property type="protein sequence ID" value="MDY3561828.1"/>
    <property type="molecule type" value="Genomic_DNA"/>
</dbReference>
<dbReference type="InterPro" id="IPR013783">
    <property type="entry name" value="Ig-like_fold"/>
</dbReference>
<comment type="caution">
    <text evidence="2">The sequence shown here is derived from an EMBL/GenBank/DDBJ whole genome shotgun (WGS) entry which is preliminary data.</text>
</comment>
<keyword evidence="1" id="KW-0732">Signal</keyword>
<gene>
    <name evidence="2" type="ORF">R5W23_003256</name>
</gene>
<evidence type="ECO:0008006" key="4">
    <source>
        <dbReference type="Google" id="ProtNLM"/>
    </source>
</evidence>
<feature type="signal peptide" evidence="1">
    <location>
        <begin position="1"/>
        <end position="19"/>
    </location>
</feature>
<evidence type="ECO:0000313" key="3">
    <source>
        <dbReference type="Proteomes" id="UP001272242"/>
    </source>
</evidence>
<keyword evidence="3" id="KW-1185">Reference proteome</keyword>
<dbReference type="RefSeq" id="WP_320688177.1">
    <property type="nucleotide sequence ID" value="NZ_JAXBLV010000200.1"/>
</dbReference>
<protein>
    <recommendedName>
        <fullName evidence="4">DUF1223 domain-containing protein</fullName>
    </recommendedName>
</protein>
<sequence length="601" mass="63825">MHRRITFALAVVAVGALVAADRLPRASAAEPEVAGNWLLTTSPRAGIEQAYAIIKVESKDGKPQASVLHSPLKGLKLSVSKFAVSGTTITFDTSIGWTFEGSLDRGAKLAVGSFGSEQLPNRAKLTRTDKTELTADEAISKTDVPAPAAEAQKLRAAPLSLRNQAVGEKDAQKRSDLMAKATAAQKEADEKVPGLLREVLSANKDTLFALDAALELVRGGAKSKLTAEEAGQLLTLIEQRTSGYGPRYAQLQTIAAVEAVVAQKSLAGTAEGAAERLSKAPGASAEFRARALTARKTALDALGRGDDAKAVAGEIAKLEVQIDTEYLAKVPPFKPTAFAGRKDKSANRVAVLELFTGAQCPPCVAADVAFDALLKSHKPTDLVLLQYHMHIPGPDPLTNPATIARWDYYRKEFPDDIRGTPSTLFNGKPLAGGGGAMANAESKYKQYAGIIAPLLEETTAVKVAGKVTRTGDKLDIAVEVTGAEGEDTRLRLLVVEENIKYVGGNKLRFHHQVVRATAGGADGVAVKDKAFSHSATVDLGTVRKDLTTYLDEYAQMRAFPNPARPLDLKGLRVVALVQNDKTKEILQAAQIDVQGTAEGSR</sequence>
<dbReference type="SUPFAM" id="SSF52833">
    <property type="entry name" value="Thioredoxin-like"/>
    <property type="match status" value="1"/>
</dbReference>